<dbReference type="PANTHER" id="PTHR33361:SF2">
    <property type="entry name" value="DUF885 DOMAIN-CONTAINING PROTEIN"/>
    <property type="match status" value="1"/>
</dbReference>
<dbReference type="PANTHER" id="PTHR33361">
    <property type="entry name" value="GLR0591 PROTEIN"/>
    <property type="match status" value="1"/>
</dbReference>
<dbReference type="AlphaFoldDB" id="A0AAD5SQD5"/>
<sequence>MNELNDEYVRIVFESNGLLCAKFGRREQYPELESRIFDDSHDAKAGVIAKAVALMNRLDSTSVFANFPEDDAEFLREALRQIIDRGGLVPNDMPVGFAPFLDNNHLFGRIAELQRMFQYQPLDTLADLVNYRTRLSLLSTQFDHMIKNYLEGIRRKITLNKVGTNLMIQLCHDLSGENENDKNSAARNSVFNRQIQAATLSGNTDFLVPVLRDSVLPGIKRVKDFLQNIYIHHCRQTDGIFGLANSKYEYENLIYEYMESQLSADEVHEIGLKEVARITELLVKAKNSCGFIGT</sequence>
<dbReference type="Pfam" id="PF05960">
    <property type="entry name" value="DUF885"/>
    <property type="match status" value="1"/>
</dbReference>
<gene>
    <name evidence="1" type="ORF">HK100_007811</name>
</gene>
<comment type="caution">
    <text evidence="1">The sequence shown here is derived from an EMBL/GenBank/DDBJ whole genome shotgun (WGS) entry which is preliminary data.</text>
</comment>
<dbReference type="EMBL" id="JADGJH010003708">
    <property type="protein sequence ID" value="KAJ3089274.1"/>
    <property type="molecule type" value="Genomic_DNA"/>
</dbReference>
<keyword evidence="2" id="KW-1185">Reference proteome</keyword>
<proteinExistence type="predicted"/>
<feature type="non-terminal residue" evidence="1">
    <location>
        <position position="294"/>
    </location>
</feature>
<reference evidence="1" key="1">
    <citation type="submission" date="2020-05" db="EMBL/GenBank/DDBJ databases">
        <title>Phylogenomic resolution of chytrid fungi.</title>
        <authorList>
            <person name="Stajich J.E."/>
            <person name="Amses K."/>
            <person name="Simmons R."/>
            <person name="Seto K."/>
            <person name="Myers J."/>
            <person name="Bonds A."/>
            <person name="Quandt C.A."/>
            <person name="Barry K."/>
            <person name="Liu P."/>
            <person name="Grigoriev I."/>
            <person name="Longcore J.E."/>
            <person name="James T.Y."/>
        </authorList>
    </citation>
    <scope>NUCLEOTIDE SEQUENCE</scope>
    <source>
        <strain evidence="1">JEL0513</strain>
    </source>
</reference>
<evidence type="ECO:0000313" key="1">
    <source>
        <dbReference type="EMBL" id="KAJ3089274.1"/>
    </source>
</evidence>
<evidence type="ECO:0000313" key="2">
    <source>
        <dbReference type="Proteomes" id="UP001211907"/>
    </source>
</evidence>
<name>A0AAD5SQD5_9FUNG</name>
<protein>
    <submittedName>
        <fullName evidence="1">Uncharacterized protein</fullName>
    </submittedName>
</protein>
<dbReference type="InterPro" id="IPR010281">
    <property type="entry name" value="DUF885"/>
</dbReference>
<organism evidence="1 2">
    <name type="scientific">Physocladia obscura</name>
    <dbReference type="NCBI Taxonomy" id="109957"/>
    <lineage>
        <taxon>Eukaryota</taxon>
        <taxon>Fungi</taxon>
        <taxon>Fungi incertae sedis</taxon>
        <taxon>Chytridiomycota</taxon>
        <taxon>Chytridiomycota incertae sedis</taxon>
        <taxon>Chytridiomycetes</taxon>
        <taxon>Chytridiales</taxon>
        <taxon>Chytriomycetaceae</taxon>
        <taxon>Physocladia</taxon>
    </lineage>
</organism>
<dbReference type="Proteomes" id="UP001211907">
    <property type="component" value="Unassembled WGS sequence"/>
</dbReference>
<accession>A0AAD5SQD5</accession>